<dbReference type="SMART" id="SM00355">
    <property type="entry name" value="ZnF_C2H2"/>
    <property type="match status" value="5"/>
</dbReference>
<proteinExistence type="predicted"/>
<keyword evidence="2" id="KW-0677">Repeat</keyword>
<dbReference type="RefSeq" id="XP_018495867.1">
    <property type="nucleotide sequence ID" value="XM_018640351.1"/>
</dbReference>
<feature type="domain" description="C2H2-type" evidence="7">
    <location>
        <begin position="103"/>
        <end position="130"/>
    </location>
</feature>
<keyword evidence="3 5" id="KW-0863">Zinc-finger</keyword>
<dbReference type="Pfam" id="PF00096">
    <property type="entry name" value="zf-C2H2"/>
    <property type="match status" value="1"/>
</dbReference>
<reference evidence="9" key="1">
    <citation type="submission" date="2025-08" db="UniProtKB">
        <authorList>
            <consortium name="RefSeq"/>
        </authorList>
    </citation>
    <scope>IDENTIFICATION</scope>
</reference>
<dbReference type="FunFam" id="3.30.160.60:FF:000446">
    <property type="entry name" value="Zinc finger protein"/>
    <property type="match status" value="1"/>
</dbReference>
<feature type="domain" description="C2H2-type" evidence="7">
    <location>
        <begin position="131"/>
        <end position="154"/>
    </location>
</feature>
<evidence type="ECO:0000256" key="4">
    <source>
        <dbReference type="ARBA" id="ARBA00022833"/>
    </source>
</evidence>
<keyword evidence="8" id="KW-1185">Reference proteome</keyword>
<feature type="domain" description="C2H2-type" evidence="7">
    <location>
        <begin position="74"/>
        <end position="102"/>
    </location>
</feature>
<dbReference type="GO" id="GO:0005634">
    <property type="term" value="C:nucleus"/>
    <property type="evidence" value="ECO:0007669"/>
    <property type="project" value="TreeGrafter"/>
</dbReference>
<protein>
    <submittedName>
        <fullName evidence="9">Zinc finger protein 710</fullName>
    </submittedName>
</protein>
<evidence type="ECO:0000256" key="2">
    <source>
        <dbReference type="ARBA" id="ARBA00022737"/>
    </source>
</evidence>
<dbReference type="GO" id="GO:0008270">
    <property type="term" value="F:zinc ion binding"/>
    <property type="evidence" value="ECO:0007669"/>
    <property type="project" value="UniProtKB-KW"/>
</dbReference>
<accession>A0AAJ7L6F2</accession>
<evidence type="ECO:0000256" key="1">
    <source>
        <dbReference type="ARBA" id="ARBA00022723"/>
    </source>
</evidence>
<evidence type="ECO:0000313" key="8">
    <source>
        <dbReference type="Proteomes" id="UP000694867"/>
    </source>
</evidence>
<feature type="region of interest" description="Disordered" evidence="6">
    <location>
        <begin position="1"/>
        <end position="26"/>
    </location>
</feature>
<evidence type="ECO:0000313" key="9">
    <source>
        <dbReference type="RefSeq" id="XP_018495867.1"/>
    </source>
</evidence>
<gene>
    <name evidence="9" type="primary">LOC100901924</name>
</gene>
<dbReference type="InterPro" id="IPR036236">
    <property type="entry name" value="Znf_C2H2_sf"/>
</dbReference>
<evidence type="ECO:0000259" key="7">
    <source>
        <dbReference type="PROSITE" id="PS50157"/>
    </source>
</evidence>
<dbReference type="PROSITE" id="PS00028">
    <property type="entry name" value="ZINC_FINGER_C2H2_1"/>
    <property type="match status" value="2"/>
</dbReference>
<dbReference type="Proteomes" id="UP000694867">
    <property type="component" value="Unplaced"/>
</dbReference>
<dbReference type="Gene3D" id="3.30.160.60">
    <property type="entry name" value="Classic Zinc Finger"/>
    <property type="match status" value="2"/>
</dbReference>
<dbReference type="GO" id="GO:0010468">
    <property type="term" value="P:regulation of gene expression"/>
    <property type="evidence" value="ECO:0007669"/>
    <property type="project" value="TreeGrafter"/>
</dbReference>
<dbReference type="AlphaFoldDB" id="A0AAJ7L6F2"/>
<dbReference type="KEGG" id="goe:100901924"/>
<evidence type="ECO:0000256" key="5">
    <source>
        <dbReference type="PROSITE-ProRule" id="PRU00042"/>
    </source>
</evidence>
<keyword evidence="1" id="KW-0479">Metal-binding</keyword>
<dbReference type="InterPro" id="IPR050688">
    <property type="entry name" value="Zinc_finger/UBP_domain"/>
</dbReference>
<dbReference type="PANTHER" id="PTHR24403">
    <property type="entry name" value="ZINC FINGER PROTEIN"/>
    <property type="match status" value="1"/>
</dbReference>
<evidence type="ECO:0000256" key="6">
    <source>
        <dbReference type="SAM" id="MobiDB-lite"/>
    </source>
</evidence>
<dbReference type="SUPFAM" id="SSF57667">
    <property type="entry name" value="beta-beta-alpha zinc fingers"/>
    <property type="match status" value="2"/>
</dbReference>
<name>A0AAJ7L6F2_9ACAR</name>
<feature type="domain" description="C2H2-type" evidence="7">
    <location>
        <begin position="217"/>
        <end position="245"/>
    </location>
</feature>
<evidence type="ECO:0000256" key="3">
    <source>
        <dbReference type="ARBA" id="ARBA00022771"/>
    </source>
</evidence>
<dbReference type="InterPro" id="IPR013087">
    <property type="entry name" value="Znf_C2H2_type"/>
</dbReference>
<dbReference type="PANTHER" id="PTHR24403:SF67">
    <property type="entry name" value="FI01116P-RELATED"/>
    <property type="match status" value="1"/>
</dbReference>
<dbReference type="PROSITE" id="PS50157">
    <property type="entry name" value="ZINC_FINGER_C2H2_2"/>
    <property type="match status" value="4"/>
</dbReference>
<sequence>MLFVHRSRLTMQASGEDERDSPDSGGQNICAGALTPTFDFFCSQRSCEFRSAKRSAVMLHIRAKHGLCSASALRRCPHCDHVTAHVSNLRTHILARHSLQRPWLCDKCGRKFADKSYYNAHMKRHRKEFRYKCSSCDSCFLLPSHLRAHVESRHHELNLGKDARNPQLLRSCDAGDGCGAEGFSELVRSNRNMVPVRDHDYYQVAAPAKQQALVDILECIECSSFFASFESLRAHTHARHRSVAPCESRVLRMKESVPQ</sequence>
<organism evidence="8 9">
    <name type="scientific">Galendromus occidentalis</name>
    <name type="common">western predatory mite</name>
    <dbReference type="NCBI Taxonomy" id="34638"/>
    <lineage>
        <taxon>Eukaryota</taxon>
        <taxon>Metazoa</taxon>
        <taxon>Ecdysozoa</taxon>
        <taxon>Arthropoda</taxon>
        <taxon>Chelicerata</taxon>
        <taxon>Arachnida</taxon>
        <taxon>Acari</taxon>
        <taxon>Parasitiformes</taxon>
        <taxon>Mesostigmata</taxon>
        <taxon>Gamasina</taxon>
        <taxon>Phytoseioidea</taxon>
        <taxon>Phytoseiidae</taxon>
        <taxon>Typhlodrominae</taxon>
        <taxon>Galendromus</taxon>
    </lineage>
</organism>
<dbReference type="GeneID" id="100901924"/>
<keyword evidence="4" id="KW-0862">Zinc</keyword>